<reference evidence="3" key="1">
    <citation type="submission" date="2016-11" db="UniProtKB">
        <authorList>
            <consortium name="WormBaseParasite"/>
        </authorList>
    </citation>
    <scope>IDENTIFICATION</scope>
</reference>
<keyword evidence="1" id="KW-1133">Transmembrane helix</keyword>
<evidence type="ECO:0000313" key="2">
    <source>
        <dbReference type="Proteomes" id="UP000095287"/>
    </source>
</evidence>
<sequence length="162" mass="18633">MYYLAEGVLFFTASTKAVEDKYSESHIIFAILYIAIGLATLYGIRKNRPYFLLPLMAYTVKYTFMCSLTNVLQVLCIIVLVFVMLVIIIRHDEDDLDYFAGGHGNAQERYTYQNANISDGDYRVIVAIISGVFFMAILLKVWFLKAVYDCFKYIKYELCNSA</sequence>
<feature type="transmembrane region" description="Helical" evidence="1">
    <location>
        <begin position="122"/>
        <end position="143"/>
    </location>
</feature>
<feature type="transmembrane region" description="Helical" evidence="1">
    <location>
        <begin position="27"/>
        <end position="44"/>
    </location>
</feature>
<organism evidence="2 3">
    <name type="scientific">Steinernema glaseri</name>
    <dbReference type="NCBI Taxonomy" id="37863"/>
    <lineage>
        <taxon>Eukaryota</taxon>
        <taxon>Metazoa</taxon>
        <taxon>Ecdysozoa</taxon>
        <taxon>Nematoda</taxon>
        <taxon>Chromadorea</taxon>
        <taxon>Rhabditida</taxon>
        <taxon>Tylenchina</taxon>
        <taxon>Panagrolaimomorpha</taxon>
        <taxon>Strongyloidoidea</taxon>
        <taxon>Steinernematidae</taxon>
        <taxon>Steinernema</taxon>
    </lineage>
</organism>
<evidence type="ECO:0000313" key="3">
    <source>
        <dbReference type="WBParaSite" id="L893_g30154.t1"/>
    </source>
</evidence>
<dbReference type="AlphaFoldDB" id="A0A1I7ZW09"/>
<feature type="transmembrane region" description="Helical" evidence="1">
    <location>
        <begin position="64"/>
        <end position="89"/>
    </location>
</feature>
<dbReference type="Proteomes" id="UP000095287">
    <property type="component" value="Unplaced"/>
</dbReference>
<keyword evidence="2" id="KW-1185">Reference proteome</keyword>
<dbReference type="WBParaSite" id="L893_g30154.t1">
    <property type="protein sequence ID" value="L893_g30154.t1"/>
    <property type="gene ID" value="L893_g30154"/>
</dbReference>
<keyword evidence="1" id="KW-0472">Membrane</keyword>
<proteinExistence type="predicted"/>
<accession>A0A1I7ZW09</accession>
<protein>
    <submittedName>
        <fullName evidence="3">EpsG family protein</fullName>
    </submittedName>
</protein>
<keyword evidence="1" id="KW-0812">Transmembrane</keyword>
<name>A0A1I7ZW09_9BILA</name>
<evidence type="ECO:0000256" key="1">
    <source>
        <dbReference type="SAM" id="Phobius"/>
    </source>
</evidence>